<protein>
    <recommendedName>
        <fullName evidence="2 5">Cell shape-determining protein MreC</fullName>
    </recommendedName>
    <alternativeName>
        <fullName evidence="4 5">Cell shape protein MreC</fullName>
    </alternativeName>
</protein>
<organism evidence="7 8">
    <name type="scientific">Lihuaxuella thermophila</name>
    <dbReference type="NCBI Taxonomy" id="1173111"/>
    <lineage>
        <taxon>Bacteria</taxon>
        <taxon>Bacillati</taxon>
        <taxon>Bacillota</taxon>
        <taxon>Bacilli</taxon>
        <taxon>Bacillales</taxon>
        <taxon>Thermoactinomycetaceae</taxon>
        <taxon>Lihuaxuella</taxon>
    </lineage>
</organism>
<evidence type="ECO:0000313" key="8">
    <source>
        <dbReference type="Proteomes" id="UP000199695"/>
    </source>
</evidence>
<comment type="function">
    <text evidence="5">Involved in formation and maintenance of cell shape.</text>
</comment>
<dbReference type="AlphaFoldDB" id="A0A1H8FRT8"/>
<dbReference type="NCBIfam" id="TIGR00219">
    <property type="entry name" value="mreC"/>
    <property type="match status" value="1"/>
</dbReference>
<evidence type="ECO:0000256" key="3">
    <source>
        <dbReference type="ARBA" id="ARBA00022960"/>
    </source>
</evidence>
<dbReference type="PANTHER" id="PTHR34138">
    <property type="entry name" value="CELL SHAPE-DETERMINING PROTEIN MREC"/>
    <property type="match status" value="1"/>
</dbReference>
<comment type="similarity">
    <text evidence="1 5">Belongs to the MreC family.</text>
</comment>
<dbReference type="Proteomes" id="UP000199695">
    <property type="component" value="Unassembled WGS sequence"/>
</dbReference>
<evidence type="ECO:0000256" key="5">
    <source>
        <dbReference type="PIRNR" id="PIRNR038471"/>
    </source>
</evidence>
<dbReference type="Gene3D" id="2.40.10.350">
    <property type="entry name" value="Rod shape-determining protein MreC, domain 2"/>
    <property type="match status" value="1"/>
</dbReference>
<dbReference type="STRING" id="1173111.SAMN05444955_10934"/>
<dbReference type="Pfam" id="PF04085">
    <property type="entry name" value="MreC"/>
    <property type="match status" value="1"/>
</dbReference>
<dbReference type="InterPro" id="IPR007221">
    <property type="entry name" value="MreC"/>
</dbReference>
<evidence type="ECO:0000256" key="4">
    <source>
        <dbReference type="ARBA" id="ARBA00032089"/>
    </source>
</evidence>
<dbReference type="Gene3D" id="2.40.10.340">
    <property type="entry name" value="Rod shape-determining protein MreC, domain 1"/>
    <property type="match status" value="1"/>
</dbReference>
<dbReference type="EMBL" id="FOCQ01000009">
    <property type="protein sequence ID" value="SEN34369.1"/>
    <property type="molecule type" value="Genomic_DNA"/>
</dbReference>
<accession>A0A1H8FRT8</accession>
<dbReference type="PANTHER" id="PTHR34138:SF1">
    <property type="entry name" value="CELL SHAPE-DETERMINING PROTEIN MREC"/>
    <property type="match status" value="1"/>
</dbReference>
<dbReference type="InterPro" id="IPR042177">
    <property type="entry name" value="Cell/Rod_1"/>
</dbReference>
<feature type="domain" description="Rod shape-determining protein MreC beta-barrel core" evidence="6">
    <location>
        <begin position="115"/>
        <end position="266"/>
    </location>
</feature>
<keyword evidence="8" id="KW-1185">Reference proteome</keyword>
<proteinExistence type="inferred from homology"/>
<dbReference type="RefSeq" id="WP_089969140.1">
    <property type="nucleotide sequence ID" value="NZ_FOCQ01000009.1"/>
</dbReference>
<evidence type="ECO:0000259" key="6">
    <source>
        <dbReference type="Pfam" id="PF04085"/>
    </source>
</evidence>
<dbReference type="InterPro" id="IPR055342">
    <property type="entry name" value="MreC_beta-barrel_core"/>
</dbReference>
<dbReference type="OrthoDB" id="9792313at2"/>
<evidence type="ECO:0000256" key="2">
    <source>
        <dbReference type="ARBA" id="ARBA00013855"/>
    </source>
</evidence>
<dbReference type="PIRSF" id="PIRSF038471">
    <property type="entry name" value="MreC"/>
    <property type="match status" value="1"/>
</dbReference>
<evidence type="ECO:0000256" key="1">
    <source>
        <dbReference type="ARBA" id="ARBA00009369"/>
    </source>
</evidence>
<keyword evidence="3 5" id="KW-0133">Cell shape</keyword>
<evidence type="ECO:0000313" key="7">
    <source>
        <dbReference type="EMBL" id="SEN34369.1"/>
    </source>
</evidence>
<dbReference type="InterPro" id="IPR042175">
    <property type="entry name" value="Cell/Rod_MreC_2"/>
</dbReference>
<name>A0A1H8FRT8_9BACL</name>
<reference evidence="7 8" key="1">
    <citation type="submission" date="2016-10" db="EMBL/GenBank/DDBJ databases">
        <authorList>
            <person name="de Groot N.N."/>
        </authorList>
    </citation>
    <scope>NUCLEOTIDE SEQUENCE [LARGE SCALE GENOMIC DNA]</scope>
    <source>
        <strain evidence="7 8">DSM 46701</strain>
    </source>
</reference>
<dbReference type="GO" id="GO:0008360">
    <property type="term" value="P:regulation of cell shape"/>
    <property type="evidence" value="ECO:0007669"/>
    <property type="project" value="UniProtKB-KW"/>
</dbReference>
<sequence>MFIRFFIHRPLLILLLSVILLFLSVGMTRGDRGELDGPESWIKDGVFRLQGFLYQETQALISLISPENSAKPAAEPQEFLNLKSRVFQLEQENEELKKLLGYKEKDRVTYIPARVVYRSPDRWNNRVVINRGSSDGVYAKMPIITSQGLIGRVQSVTEDMADIQLLTDSGSGPGIAAVIQGENGETLGILEGYDPEKKRLIMKKIPASAKPKKGQIVVTSRLSDIYTGGILIGTVDQVKTGEFGVDQIVYVKPSASFERLDFVLVVRDPAKLQLIRHQAGGKDVKGGGKR</sequence>
<gene>
    <name evidence="7" type="ORF">SAMN05444955_10934</name>
</gene>
<dbReference type="GO" id="GO:0005886">
    <property type="term" value="C:plasma membrane"/>
    <property type="evidence" value="ECO:0007669"/>
    <property type="project" value="TreeGrafter"/>
</dbReference>